<dbReference type="AlphaFoldDB" id="A0A0D2ITY4"/>
<proteinExistence type="predicted"/>
<dbReference type="EMBL" id="KN847477">
    <property type="protein sequence ID" value="KIX06636.1"/>
    <property type="molecule type" value="Genomic_DNA"/>
</dbReference>
<reference evidence="1 2" key="1">
    <citation type="submission" date="2015-01" db="EMBL/GenBank/DDBJ databases">
        <title>The Genome Sequence of Rhinocladiella mackenzie CBS 650.93.</title>
        <authorList>
            <consortium name="The Broad Institute Genomics Platform"/>
            <person name="Cuomo C."/>
            <person name="de Hoog S."/>
            <person name="Gorbushina A."/>
            <person name="Stielow B."/>
            <person name="Teixiera M."/>
            <person name="Abouelleil A."/>
            <person name="Chapman S.B."/>
            <person name="Priest M."/>
            <person name="Young S.K."/>
            <person name="Wortman J."/>
            <person name="Nusbaum C."/>
            <person name="Birren B."/>
        </authorList>
    </citation>
    <scope>NUCLEOTIDE SEQUENCE [LARGE SCALE GENOMIC DNA]</scope>
    <source>
        <strain evidence="1 2">CBS 650.93</strain>
    </source>
</reference>
<dbReference type="HOGENOM" id="CLU_638007_0_0_1"/>
<dbReference type="Proteomes" id="UP000053617">
    <property type="component" value="Unassembled WGS sequence"/>
</dbReference>
<dbReference type="STRING" id="1442369.A0A0D2ITY4"/>
<gene>
    <name evidence="1" type="ORF">Z518_04612</name>
</gene>
<sequence>MAEETSWKSSLDRLLDTELELKGYETLEHLLDSPSNRFPHESAVTDEEAYFDILGFSPAETDNSRASIDSPNSIPEQDDEMRWEVDETDCLKPREQLTCGGVSDTSDIFLVGLDGVLSSLKIVSPPVEKISEARPEPALVYLSSDLETRLIMLYFLTVHTLCPVVDKEYFCNWQTPGRPVIQSLTTLRVRCMFFAAFQHLGVSELRGSPFTSIIEGQHCLFNEARRLYEALDTKQHEGAVELVQAAILLSHWSPYDCSQDVNSFWVDKAFHHAVIGKLDAGAERHHRIMWWCCLVRNRTISLALRRPHKLKRNLRPCPMLHLADLLPARMAARRRGGIVEANTASQVGAHAFVHMCRLSVIMEQTLLLRHESQRWDTWRGRDRTVDMLRELDQALETHTRQFQATLARFNLRRLLRQQKVSFRVLRIIGL</sequence>
<evidence type="ECO:0000313" key="1">
    <source>
        <dbReference type="EMBL" id="KIX06636.1"/>
    </source>
</evidence>
<protein>
    <submittedName>
        <fullName evidence="1">Rhinocladiella mackenziei CBS 650.93 unplaced genomic scaffold supercont1.3, whole genome shotgun sequence</fullName>
    </submittedName>
</protein>
<dbReference type="CDD" id="cd12148">
    <property type="entry name" value="fungal_TF_MHR"/>
    <property type="match status" value="1"/>
</dbReference>
<dbReference type="OrthoDB" id="5041285at2759"/>
<evidence type="ECO:0000313" key="2">
    <source>
        <dbReference type="Proteomes" id="UP000053617"/>
    </source>
</evidence>
<dbReference type="InterPro" id="IPR052761">
    <property type="entry name" value="Fungal_Detox/Toxin_TFs"/>
</dbReference>
<accession>A0A0D2ITY4</accession>
<dbReference type="PANTHER" id="PTHR47425:SF2">
    <property type="entry name" value="FARB-RELATED"/>
    <property type="match status" value="1"/>
</dbReference>
<keyword evidence="2" id="KW-1185">Reference proteome</keyword>
<organism evidence="1 2">
    <name type="scientific">Rhinocladiella mackenziei CBS 650.93</name>
    <dbReference type="NCBI Taxonomy" id="1442369"/>
    <lineage>
        <taxon>Eukaryota</taxon>
        <taxon>Fungi</taxon>
        <taxon>Dikarya</taxon>
        <taxon>Ascomycota</taxon>
        <taxon>Pezizomycotina</taxon>
        <taxon>Eurotiomycetes</taxon>
        <taxon>Chaetothyriomycetidae</taxon>
        <taxon>Chaetothyriales</taxon>
        <taxon>Herpotrichiellaceae</taxon>
        <taxon>Rhinocladiella</taxon>
    </lineage>
</organism>
<dbReference type="PANTHER" id="PTHR47425">
    <property type="entry name" value="FARB-RELATED"/>
    <property type="match status" value="1"/>
</dbReference>
<dbReference type="GeneID" id="25292683"/>
<dbReference type="RefSeq" id="XP_013273772.1">
    <property type="nucleotide sequence ID" value="XM_013418318.1"/>
</dbReference>
<name>A0A0D2ITY4_9EURO</name>
<dbReference type="VEuPathDB" id="FungiDB:Z518_04612"/>